<gene>
    <name evidence="1" type="ORF">CUN51_05610</name>
</gene>
<proteinExistence type="predicted"/>
<name>A0A2M8P085_9CHLR</name>
<reference evidence="1 2" key="1">
    <citation type="submission" date="2017-11" db="EMBL/GenBank/DDBJ databases">
        <title>Evolution of Phototrophy in the Chloroflexi Phylum Driven by Horizontal Gene Transfer.</title>
        <authorList>
            <person name="Ward L.M."/>
            <person name="Hemp J."/>
            <person name="Shih P.M."/>
            <person name="Mcglynn S.E."/>
            <person name="Fischer W."/>
        </authorList>
    </citation>
    <scope>NUCLEOTIDE SEQUENCE [LARGE SCALE GENOMIC DNA]</scope>
    <source>
        <strain evidence="1">CP2_2F</strain>
    </source>
</reference>
<evidence type="ECO:0000313" key="2">
    <source>
        <dbReference type="Proteomes" id="UP000228921"/>
    </source>
</evidence>
<dbReference type="Proteomes" id="UP000228921">
    <property type="component" value="Unassembled WGS sequence"/>
</dbReference>
<evidence type="ECO:0008006" key="3">
    <source>
        <dbReference type="Google" id="ProtNLM"/>
    </source>
</evidence>
<protein>
    <recommendedName>
        <fullName evidence="3">YbjN domain-containing protein</fullName>
    </recommendedName>
</protein>
<sequence length="145" mass="16787">MSGFAALFSGMNFQGTIRRYCDQIGWRIADINDKRALLKFNMRSGRTQSLWIVRYDTTLEFSVPSMAQFDSEDRIPHYLSTVLLKRSAQNKIGFWCIEQIGGKYVFSCMHNAEMTLINTEYFQKVVNALVTECDTFEGILIDMLR</sequence>
<dbReference type="AlphaFoldDB" id="A0A2M8P085"/>
<accession>A0A2M8P085</accession>
<evidence type="ECO:0000313" key="1">
    <source>
        <dbReference type="EMBL" id="PJF30958.1"/>
    </source>
</evidence>
<comment type="caution">
    <text evidence="1">The sequence shown here is derived from an EMBL/GenBank/DDBJ whole genome shotgun (WGS) entry which is preliminary data.</text>
</comment>
<organism evidence="1 2">
    <name type="scientific">Candidatus Thermofonsia Clade 1 bacterium</name>
    <dbReference type="NCBI Taxonomy" id="2364210"/>
    <lineage>
        <taxon>Bacteria</taxon>
        <taxon>Bacillati</taxon>
        <taxon>Chloroflexota</taxon>
        <taxon>Candidatus Thermofontia</taxon>
        <taxon>Candidatus Thermofonsia Clade 1</taxon>
    </lineage>
</organism>
<dbReference type="EMBL" id="PGTK01000005">
    <property type="protein sequence ID" value="PJF30958.1"/>
    <property type="molecule type" value="Genomic_DNA"/>
</dbReference>